<dbReference type="EMBL" id="LHPF02000020">
    <property type="protein sequence ID" value="PSC70452.1"/>
    <property type="molecule type" value="Genomic_DNA"/>
</dbReference>
<feature type="transmembrane region" description="Helical" evidence="1">
    <location>
        <begin position="130"/>
        <end position="155"/>
    </location>
</feature>
<keyword evidence="1" id="KW-1133">Transmembrane helix</keyword>
<evidence type="ECO:0000313" key="3">
    <source>
        <dbReference type="Proteomes" id="UP000239649"/>
    </source>
</evidence>
<feature type="transmembrane region" description="Helical" evidence="1">
    <location>
        <begin position="162"/>
        <end position="182"/>
    </location>
</feature>
<evidence type="ECO:0000313" key="2">
    <source>
        <dbReference type="EMBL" id="PSC70452.1"/>
    </source>
</evidence>
<accession>A0A2P6V8N5</accession>
<feature type="transmembrane region" description="Helical" evidence="1">
    <location>
        <begin position="68"/>
        <end position="87"/>
    </location>
</feature>
<dbReference type="InterPro" id="IPR038770">
    <property type="entry name" value="Na+/solute_symporter_sf"/>
</dbReference>
<feature type="transmembrane region" description="Helical" evidence="1">
    <location>
        <begin position="99"/>
        <end position="124"/>
    </location>
</feature>
<keyword evidence="3" id="KW-1185">Reference proteome</keyword>
<proteinExistence type="predicted"/>
<feature type="transmembrane region" description="Helical" evidence="1">
    <location>
        <begin position="202"/>
        <end position="221"/>
    </location>
</feature>
<comment type="caution">
    <text evidence="2">The sequence shown here is derived from an EMBL/GenBank/DDBJ whole genome shotgun (WGS) entry which is preliminary data.</text>
</comment>
<sequence>MPPGPAVVRRALAPLQPRRYSQLQYAAVARSNRTVVAAAAASPPPSLAATLPNLVVGASALGLAQPALFSYVSPAFAAPAVAAAVLLSSLSLDAKGVTGLALTAAGVMAAAVAAPLVAATVLGVPTSVDAAALSGCAAKVALLPLLTGAALTAVLPHFMAALAPAASAAAAVLTAVACGSMVAQHSQVVQTLFTAAPGSPWWRLVAAGLAVYAGAVALRYAANKAAGLPEQQARFTSVMGTVYAGAAGAVLARAYFAGQPLVAVACVIAAASAASLSSTVLRETARAMREAAAASTGADEVKSWEVPADTYIRGVWERLGVEPSKLPPASAMPAASANVAAARAWIAAWRAKHGST</sequence>
<protein>
    <submittedName>
        <fullName evidence="2">Bile Acid:Na+ symporter family</fullName>
    </submittedName>
</protein>
<gene>
    <name evidence="2" type="ORF">C2E20_6124</name>
</gene>
<feature type="transmembrane region" description="Helical" evidence="1">
    <location>
        <begin position="233"/>
        <end position="255"/>
    </location>
</feature>
<feature type="transmembrane region" description="Helical" evidence="1">
    <location>
        <begin position="261"/>
        <end position="281"/>
    </location>
</feature>
<organism evidence="2 3">
    <name type="scientific">Micractinium conductrix</name>
    <dbReference type="NCBI Taxonomy" id="554055"/>
    <lineage>
        <taxon>Eukaryota</taxon>
        <taxon>Viridiplantae</taxon>
        <taxon>Chlorophyta</taxon>
        <taxon>core chlorophytes</taxon>
        <taxon>Trebouxiophyceae</taxon>
        <taxon>Chlorellales</taxon>
        <taxon>Chlorellaceae</taxon>
        <taxon>Chlorella clade</taxon>
        <taxon>Micractinium</taxon>
    </lineage>
</organism>
<keyword evidence="1" id="KW-0812">Transmembrane</keyword>
<dbReference type="Proteomes" id="UP000239649">
    <property type="component" value="Unassembled WGS sequence"/>
</dbReference>
<dbReference type="Gene3D" id="1.20.1530.20">
    <property type="match status" value="1"/>
</dbReference>
<keyword evidence="1" id="KW-0472">Membrane</keyword>
<name>A0A2P6V8N5_9CHLO</name>
<dbReference type="AlphaFoldDB" id="A0A2P6V8N5"/>
<reference evidence="2 3" key="1">
    <citation type="journal article" date="2018" name="Plant J.">
        <title>Genome sequences of Chlorella sorokiniana UTEX 1602 and Micractinium conductrix SAG 241.80: implications to maltose excretion by a green alga.</title>
        <authorList>
            <person name="Arriola M.B."/>
            <person name="Velmurugan N."/>
            <person name="Zhang Y."/>
            <person name="Plunkett M.H."/>
            <person name="Hondzo H."/>
            <person name="Barney B.M."/>
        </authorList>
    </citation>
    <scope>NUCLEOTIDE SEQUENCE [LARGE SCALE GENOMIC DNA]</scope>
    <source>
        <strain evidence="2 3">SAG 241.80</strain>
    </source>
</reference>
<evidence type="ECO:0000256" key="1">
    <source>
        <dbReference type="SAM" id="Phobius"/>
    </source>
</evidence>